<proteinExistence type="inferred from homology"/>
<dbReference type="PANTHER" id="PTHR43553">
    <property type="entry name" value="HEAVY METAL TRANSPORTER"/>
    <property type="match status" value="1"/>
</dbReference>
<keyword evidence="6 10" id="KW-0067">ATP-binding</keyword>
<comment type="subcellular location">
    <subcellularLocation>
        <location evidence="1">Cell membrane</location>
        <topology evidence="1">Peripheral membrane protein</topology>
    </subcellularLocation>
</comment>
<dbReference type="SMART" id="SM00382">
    <property type="entry name" value="AAA"/>
    <property type="match status" value="1"/>
</dbReference>
<dbReference type="NCBIfam" id="NF010167">
    <property type="entry name" value="PRK13648.1"/>
    <property type="match status" value="1"/>
</dbReference>
<comment type="similarity">
    <text evidence="2">Belongs to the ABC transporter superfamily.</text>
</comment>
<evidence type="ECO:0000256" key="2">
    <source>
        <dbReference type="ARBA" id="ARBA00005417"/>
    </source>
</evidence>
<comment type="caution">
    <text evidence="10">The sequence shown here is derived from an EMBL/GenBank/DDBJ whole genome shotgun (WGS) entry which is preliminary data.</text>
</comment>
<dbReference type="InterPro" id="IPR017871">
    <property type="entry name" value="ABC_transporter-like_CS"/>
</dbReference>
<dbReference type="InterPro" id="IPR030947">
    <property type="entry name" value="EcfA_1"/>
</dbReference>
<dbReference type="InterPro" id="IPR003439">
    <property type="entry name" value="ABC_transporter-like_ATP-bd"/>
</dbReference>
<evidence type="ECO:0000256" key="4">
    <source>
        <dbReference type="ARBA" id="ARBA00022475"/>
    </source>
</evidence>
<accession>A0ABV5WBG4</accession>
<dbReference type="InterPro" id="IPR003593">
    <property type="entry name" value="AAA+_ATPase"/>
</dbReference>
<gene>
    <name evidence="10" type="ORF">ACFFMS_05195</name>
</gene>
<reference evidence="10 11" key="1">
    <citation type="submission" date="2024-09" db="EMBL/GenBank/DDBJ databases">
        <authorList>
            <person name="Sun Q."/>
            <person name="Mori K."/>
        </authorList>
    </citation>
    <scope>NUCLEOTIDE SEQUENCE [LARGE SCALE GENOMIC DNA]</scope>
    <source>
        <strain evidence="10 11">JCM 11201</strain>
    </source>
</reference>
<organism evidence="10 11">
    <name type="scientific">Ectobacillus funiculus</name>
    <dbReference type="NCBI Taxonomy" id="137993"/>
    <lineage>
        <taxon>Bacteria</taxon>
        <taxon>Bacillati</taxon>
        <taxon>Bacillota</taxon>
        <taxon>Bacilli</taxon>
        <taxon>Bacillales</taxon>
        <taxon>Bacillaceae</taxon>
        <taxon>Ectobacillus</taxon>
    </lineage>
</organism>
<dbReference type="NCBIfam" id="TIGR04520">
    <property type="entry name" value="ECF_ATPase_1"/>
    <property type="match status" value="1"/>
</dbReference>
<evidence type="ECO:0000259" key="9">
    <source>
        <dbReference type="PROSITE" id="PS50893"/>
    </source>
</evidence>
<evidence type="ECO:0000256" key="5">
    <source>
        <dbReference type="ARBA" id="ARBA00022741"/>
    </source>
</evidence>
<name>A0ABV5WBG4_9BACI</name>
<dbReference type="NCBIfam" id="NF010156">
    <property type="entry name" value="PRK13635.1"/>
    <property type="match status" value="1"/>
</dbReference>
<evidence type="ECO:0000256" key="1">
    <source>
        <dbReference type="ARBA" id="ARBA00004202"/>
    </source>
</evidence>
<dbReference type="Proteomes" id="UP001589609">
    <property type="component" value="Unassembled WGS sequence"/>
</dbReference>
<dbReference type="EMBL" id="JBHMAF010000018">
    <property type="protein sequence ID" value="MFB9757936.1"/>
    <property type="molecule type" value="Genomic_DNA"/>
</dbReference>
<sequence>MEKLRVDMLKFQYPHAHSYTLHDISFSIQKGEWVSIIGQNGSGKSTLAKLLNGLLLPSEGTIIVDGGIVLSEETIWDVRKKIGMVFQSPDNQFVGTTVKDDIVFGLENMGMARDEMAKRLEYVLQLVGMKEYENQEPHSLSGGQKQRVAIASILALEPSILILDEATSMLDPKGRREVLETVRELVRTKGATVLSITHDLEEAAQSDRVIVLHEGSILREGKPEQVFQYGDELRKIGLDTPFSVNLTEALQKSAVPLQSMHLTMESLVNELWTLYFKK</sequence>
<protein>
    <submittedName>
        <fullName evidence="10">Energy-coupling factor ABC transporter ATP-binding protein</fullName>
    </submittedName>
</protein>
<dbReference type="PROSITE" id="PS50893">
    <property type="entry name" value="ABC_TRANSPORTER_2"/>
    <property type="match status" value="1"/>
</dbReference>
<dbReference type="InterPro" id="IPR050095">
    <property type="entry name" value="ECF_ABC_transporter_ATP-bd"/>
</dbReference>
<evidence type="ECO:0000313" key="11">
    <source>
        <dbReference type="Proteomes" id="UP001589609"/>
    </source>
</evidence>
<evidence type="ECO:0000256" key="8">
    <source>
        <dbReference type="ARBA" id="ARBA00023136"/>
    </source>
</evidence>
<dbReference type="CDD" id="cd03225">
    <property type="entry name" value="ABC_cobalt_CbiO_domain1"/>
    <property type="match status" value="1"/>
</dbReference>
<evidence type="ECO:0000313" key="10">
    <source>
        <dbReference type="EMBL" id="MFB9757936.1"/>
    </source>
</evidence>
<keyword evidence="5" id="KW-0547">Nucleotide-binding</keyword>
<keyword evidence="4" id="KW-1003">Cell membrane</keyword>
<dbReference type="PANTHER" id="PTHR43553:SF24">
    <property type="entry name" value="ENERGY-COUPLING FACTOR TRANSPORTER ATP-BINDING PROTEIN ECFA1"/>
    <property type="match status" value="1"/>
</dbReference>
<feature type="domain" description="ABC transporter" evidence="9">
    <location>
        <begin position="4"/>
        <end position="239"/>
    </location>
</feature>
<dbReference type="GO" id="GO:0005524">
    <property type="term" value="F:ATP binding"/>
    <property type="evidence" value="ECO:0007669"/>
    <property type="project" value="UniProtKB-KW"/>
</dbReference>
<keyword evidence="8" id="KW-0472">Membrane</keyword>
<dbReference type="RefSeq" id="WP_379948180.1">
    <property type="nucleotide sequence ID" value="NZ_JBHMAF010000018.1"/>
</dbReference>
<evidence type="ECO:0000256" key="7">
    <source>
        <dbReference type="ARBA" id="ARBA00022967"/>
    </source>
</evidence>
<evidence type="ECO:0000256" key="6">
    <source>
        <dbReference type="ARBA" id="ARBA00022840"/>
    </source>
</evidence>
<evidence type="ECO:0000256" key="3">
    <source>
        <dbReference type="ARBA" id="ARBA00022448"/>
    </source>
</evidence>
<dbReference type="Pfam" id="PF00005">
    <property type="entry name" value="ABC_tran"/>
    <property type="match status" value="1"/>
</dbReference>
<keyword evidence="11" id="KW-1185">Reference proteome</keyword>
<dbReference type="InterPro" id="IPR027417">
    <property type="entry name" value="P-loop_NTPase"/>
</dbReference>
<dbReference type="InterPro" id="IPR015856">
    <property type="entry name" value="ABC_transpr_CbiO/EcfA_su"/>
</dbReference>
<dbReference type="Gene3D" id="3.40.50.300">
    <property type="entry name" value="P-loop containing nucleotide triphosphate hydrolases"/>
    <property type="match status" value="1"/>
</dbReference>
<keyword evidence="7" id="KW-1278">Translocase</keyword>
<dbReference type="SUPFAM" id="SSF52540">
    <property type="entry name" value="P-loop containing nucleoside triphosphate hydrolases"/>
    <property type="match status" value="1"/>
</dbReference>
<dbReference type="PROSITE" id="PS00211">
    <property type="entry name" value="ABC_TRANSPORTER_1"/>
    <property type="match status" value="1"/>
</dbReference>
<keyword evidence="3" id="KW-0813">Transport</keyword>